<dbReference type="GO" id="GO:0008168">
    <property type="term" value="F:methyltransferase activity"/>
    <property type="evidence" value="ECO:0007669"/>
    <property type="project" value="UniProtKB-KW"/>
</dbReference>
<dbReference type="Proteomes" id="UP001202831">
    <property type="component" value="Unassembled WGS sequence"/>
</dbReference>
<keyword evidence="1" id="KW-0489">Methyltransferase</keyword>
<keyword evidence="1" id="KW-0808">Transferase</keyword>
<evidence type="ECO:0000313" key="2">
    <source>
        <dbReference type="Proteomes" id="UP001202831"/>
    </source>
</evidence>
<dbReference type="RefSeq" id="WP_249247374.1">
    <property type="nucleotide sequence ID" value="NZ_JAKIKT010000001.1"/>
</dbReference>
<reference evidence="1 2" key="1">
    <citation type="submission" date="2022-01" db="EMBL/GenBank/DDBJ databases">
        <title>Whole genome-based taxonomy of the Shewanellaceae.</title>
        <authorList>
            <person name="Martin-Rodriguez A.J."/>
        </authorList>
    </citation>
    <scope>NUCLEOTIDE SEQUENCE [LARGE SCALE GENOMIC DNA]</scope>
    <source>
        <strain evidence="1 2">DSM 21332</strain>
    </source>
</reference>
<sequence length="166" mass="19014">MTDLLQHFPWPGSPGHFLDLACGTGHRGLKALELGHKVTFIDKELSRLLPEARQHPLAELIELDLETGIIDLGRERYDSVWVFNYLHRPLMPAIADCIKPKGILVYETFTWEQASIGRPRNPAFLLNKNELQQTFANWQPLHYFEGYQTGLSLGHFKAQLVARKPE</sequence>
<accession>A0ABT0N281</accession>
<evidence type="ECO:0000313" key="1">
    <source>
        <dbReference type="EMBL" id="MCL2912551.1"/>
    </source>
</evidence>
<dbReference type="InterPro" id="IPR029063">
    <property type="entry name" value="SAM-dependent_MTases_sf"/>
</dbReference>
<gene>
    <name evidence="1" type="ORF">L2725_01920</name>
</gene>
<dbReference type="CDD" id="cd02440">
    <property type="entry name" value="AdoMet_MTases"/>
    <property type="match status" value="1"/>
</dbReference>
<keyword evidence="2" id="KW-1185">Reference proteome</keyword>
<organism evidence="1 2">
    <name type="scientific">Shewanella corallii</name>
    <dbReference type="NCBI Taxonomy" id="560080"/>
    <lineage>
        <taxon>Bacteria</taxon>
        <taxon>Pseudomonadati</taxon>
        <taxon>Pseudomonadota</taxon>
        <taxon>Gammaproteobacteria</taxon>
        <taxon>Alteromonadales</taxon>
        <taxon>Shewanellaceae</taxon>
        <taxon>Shewanella</taxon>
    </lineage>
</organism>
<proteinExistence type="predicted"/>
<name>A0ABT0N281_9GAMM</name>
<protein>
    <submittedName>
        <fullName evidence="1">Methyltransferase type 12</fullName>
    </submittedName>
</protein>
<dbReference type="EMBL" id="JAKIKT010000001">
    <property type="protein sequence ID" value="MCL2912551.1"/>
    <property type="molecule type" value="Genomic_DNA"/>
</dbReference>
<comment type="caution">
    <text evidence="1">The sequence shown here is derived from an EMBL/GenBank/DDBJ whole genome shotgun (WGS) entry which is preliminary data.</text>
</comment>
<dbReference type="SUPFAM" id="SSF53335">
    <property type="entry name" value="S-adenosyl-L-methionine-dependent methyltransferases"/>
    <property type="match status" value="1"/>
</dbReference>
<dbReference type="GO" id="GO:0032259">
    <property type="term" value="P:methylation"/>
    <property type="evidence" value="ECO:0007669"/>
    <property type="project" value="UniProtKB-KW"/>
</dbReference>
<dbReference type="Gene3D" id="3.40.50.150">
    <property type="entry name" value="Vaccinia Virus protein VP39"/>
    <property type="match status" value="1"/>
</dbReference>